<proteinExistence type="inferred from homology"/>
<dbReference type="Gene3D" id="2.60.270.50">
    <property type="match status" value="1"/>
</dbReference>
<keyword evidence="3" id="KW-1185">Reference proteome</keyword>
<evidence type="ECO:0000313" key="2">
    <source>
        <dbReference type="EMBL" id="TBU51899.1"/>
    </source>
</evidence>
<reference evidence="2 3" key="1">
    <citation type="submission" date="2019-01" db="EMBL/GenBank/DDBJ databases">
        <title>Draft genome sequences of three monokaryotic isolates of the white-rot basidiomycete fungus Dichomitus squalens.</title>
        <authorList>
            <consortium name="DOE Joint Genome Institute"/>
            <person name="Lopez S.C."/>
            <person name="Andreopoulos B."/>
            <person name="Pangilinan J."/>
            <person name="Lipzen A."/>
            <person name="Riley R."/>
            <person name="Ahrendt S."/>
            <person name="Ng V."/>
            <person name="Barry K."/>
            <person name="Daum C."/>
            <person name="Grigoriev I.V."/>
            <person name="Hilden K.S."/>
            <person name="Makela M.R."/>
            <person name="de Vries R.P."/>
        </authorList>
    </citation>
    <scope>NUCLEOTIDE SEQUENCE [LARGE SCALE GENOMIC DNA]</scope>
    <source>
        <strain evidence="2 3">CBS 464.89</strain>
    </source>
</reference>
<gene>
    <name evidence="2" type="ORF">BD310DRAFT_982219</name>
</gene>
<dbReference type="STRING" id="114155.A0A4Q9PB26"/>
<dbReference type="Pfam" id="PF06355">
    <property type="entry name" value="Aegerolysin"/>
    <property type="match status" value="1"/>
</dbReference>
<accession>A0A4Q9PB26</accession>
<evidence type="ECO:0000313" key="3">
    <source>
        <dbReference type="Proteomes" id="UP000292082"/>
    </source>
</evidence>
<dbReference type="EMBL" id="ML145277">
    <property type="protein sequence ID" value="TBU51899.1"/>
    <property type="molecule type" value="Genomic_DNA"/>
</dbReference>
<organism evidence="2 3">
    <name type="scientific">Dichomitus squalens</name>
    <dbReference type="NCBI Taxonomy" id="114155"/>
    <lineage>
        <taxon>Eukaryota</taxon>
        <taxon>Fungi</taxon>
        <taxon>Dikarya</taxon>
        <taxon>Basidiomycota</taxon>
        <taxon>Agaricomycotina</taxon>
        <taxon>Agaricomycetes</taxon>
        <taxon>Polyporales</taxon>
        <taxon>Polyporaceae</taxon>
        <taxon>Dichomitus</taxon>
    </lineage>
</organism>
<name>A0A4Q9PB26_9APHY</name>
<evidence type="ECO:0000256" key="1">
    <source>
        <dbReference type="ARBA" id="ARBA00010795"/>
    </source>
</evidence>
<protein>
    <submittedName>
        <fullName evidence="2">Aegerolysin-domain-containing protein</fullName>
    </submittedName>
</protein>
<sequence>MSEIQWSCVSGVYVHWLKIGNTDKEVDYDNKVVDPSGHMELSACPRAGASLGTEGRFDLVDTSAKDEIIRSFYWEGPLDSKDNQWTISSENSKWDIQSSGATPSGGPLGTIVVDILSNETN</sequence>
<dbReference type="InterPro" id="IPR009413">
    <property type="entry name" value="Aegerolysin-typ"/>
</dbReference>
<comment type="similarity">
    <text evidence="1">Belongs to the aegerolysin family.</text>
</comment>
<dbReference type="AlphaFoldDB" id="A0A4Q9PB26"/>
<dbReference type="Proteomes" id="UP000292082">
    <property type="component" value="Unassembled WGS sequence"/>
</dbReference>
<dbReference type="GO" id="GO:0019836">
    <property type="term" value="P:symbiont-mediated hemolysis of host erythrocyte"/>
    <property type="evidence" value="ECO:0007669"/>
    <property type="project" value="InterPro"/>
</dbReference>